<organism evidence="2 3">
    <name type="scientific">Streptosporangium longisporum</name>
    <dbReference type="NCBI Taxonomy" id="46187"/>
    <lineage>
        <taxon>Bacteria</taxon>
        <taxon>Bacillati</taxon>
        <taxon>Actinomycetota</taxon>
        <taxon>Actinomycetes</taxon>
        <taxon>Streptosporangiales</taxon>
        <taxon>Streptosporangiaceae</taxon>
        <taxon>Streptosporangium</taxon>
    </lineage>
</organism>
<proteinExistence type="predicted"/>
<protein>
    <submittedName>
        <fullName evidence="2">Uncharacterized protein</fullName>
    </submittedName>
</protein>
<sequence>MEAVTVTVAVGATADRPTPPEHAQRPVASIATGRTRVIFDVLFTRRNDLMGRAQRLTGRGNGSADAYWSAETSTGW</sequence>
<reference evidence="2 3" key="1">
    <citation type="journal article" date="2019" name="Int. J. Syst. Evol. Microbiol.">
        <title>The Global Catalogue of Microorganisms (GCM) 10K type strain sequencing project: providing services to taxonomists for standard genome sequencing and annotation.</title>
        <authorList>
            <consortium name="The Broad Institute Genomics Platform"/>
            <consortium name="The Broad Institute Genome Sequencing Center for Infectious Disease"/>
            <person name="Wu L."/>
            <person name="Ma J."/>
        </authorList>
    </citation>
    <scope>NUCLEOTIDE SEQUENCE [LARGE SCALE GENOMIC DNA]</scope>
    <source>
        <strain evidence="2 3">JCM 3106</strain>
    </source>
</reference>
<comment type="caution">
    <text evidence="2">The sequence shown here is derived from an EMBL/GenBank/DDBJ whole genome shotgun (WGS) entry which is preliminary data.</text>
</comment>
<evidence type="ECO:0000313" key="2">
    <source>
        <dbReference type="EMBL" id="GAA2995369.1"/>
    </source>
</evidence>
<accession>A0ABN3XTK5</accession>
<dbReference type="EMBL" id="BAAAWD010000006">
    <property type="protein sequence ID" value="GAA2995369.1"/>
    <property type="molecule type" value="Genomic_DNA"/>
</dbReference>
<name>A0ABN3XTK5_9ACTN</name>
<keyword evidence="3" id="KW-1185">Reference proteome</keyword>
<feature type="region of interest" description="Disordered" evidence="1">
    <location>
        <begin position="54"/>
        <end position="76"/>
    </location>
</feature>
<evidence type="ECO:0000313" key="3">
    <source>
        <dbReference type="Proteomes" id="UP001499930"/>
    </source>
</evidence>
<dbReference type="Proteomes" id="UP001499930">
    <property type="component" value="Unassembled WGS sequence"/>
</dbReference>
<evidence type="ECO:0000256" key="1">
    <source>
        <dbReference type="SAM" id="MobiDB-lite"/>
    </source>
</evidence>
<gene>
    <name evidence="2" type="ORF">GCM10017559_14700</name>
</gene>